<evidence type="ECO:0000256" key="7">
    <source>
        <dbReference type="ARBA" id="ARBA00022517"/>
    </source>
</evidence>
<sequence length="866" mass="97191">MSSKEKKVVDLLISDSENSDSESEVADIISSDNSDSDSDSDSEPDSGTKTPKNAGNSKDPKSTSAASMTPDALSAAFPSLDSDEEETTSKFLAPEVKRKGNNFPAMGLSKLLLTNIQRTGFKVPTPIQRKSMPMILDGKDVVGMARTGSGKTAAFVIPMIERLRSNVGKPGIKALILSPNRELAMQTYQTVKDLSRKTDLKSCFIVGGDSMEDQFSMIVSSPDIVVATPGRFMHIKVEMGLSLASCEYVVFDEADRLFEMGFQDQLTEILGALPEKRQTLLFSATLPPTLVQFAKAGLNNPQLVRLDAEQKISDQLEMGYFGVKDGDRDAALLYILQSIIKMPLMTEEQRKYLTHRENYDPTTKIKQKRDAEVGHKDLPTEEATIVFVPTKHHVEYVATLLKQEGYAVSYIYGALDQAARREQLYLFRAGKTSVLVVTDVAARGVDIPLLKNVINYNIPTSARVFVHRVGRTARAGHSGWAYTLARQQDLPYLVDLEVFLGRKIRCGDCKDYSQSLVLGSLPQSGIESCAEKVQNFLSRDSDDLRNLQQVAIRGEKMYSRSREAASRSSLVKAKQNLIETGDWEKLHPLVHHLAPEVAEEEAKDAMLARLNSKRVKETVFEFKKTLDGDAAQMMARRRKQIAPIQERLRKKQMAQQAEREMAAASARAEKLEAVDLEDRPHNFRDNEFYMSHFEPIESTQERGYNFRDEADRSAFEISNEGIDYHTKQITRWDKKRGKFVKDQMDGNKFIRGENGAKIPASLKSGRFDAWKKAHKITDINNADTSSIPTRRYKHNKVSAPKAADKYRDDYKKRQKRVKEAVDQGVQVKGMAAATSELKSAADIHKQRNAKQKRWDKSNQPGKKRKN</sequence>
<keyword evidence="22" id="KW-1185">Reference proteome</keyword>
<evidence type="ECO:0000313" key="22">
    <source>
        <dbReference type="Proteomes" id="UP001362899"/>
    </source>
</evidence>
<dbReference type="InterPro" id="IPR011545">
    <property type="entry name" value="DEAD/DEAH_box_helicase_dom"/>
</dbReference>
<keyword evidence="12" id="KW-0694">RNA-binding</keyword>
<keyword evidence="7" id="KW-0690">Ribosome biogenesis</keyword>
<comment type="function">
    <text evidence="1">ATP-binding RNA helicase involved in the biogenesis of 60S ribosomal subunits and is required for the normal formation of 25S and 5.8S rRNAs.</text>
</comment>
<keyword evidence="8" id="KW-0547">Nucleotide-binding</keyword>
<dbReference type="Pfam" id="PF08147">
    <property type="entry name" value="DBP10CT"/>
    <property type="match status" value="1"/>
</dbReference>
<keyword evidence="16" id="KW-0175">Coiled coil</keyword>
<evidence type="ECO:0000259" key="20">
    <source>
        <dbReference type="PROSITE" id="PS51195"/>
    </source>
</evidence>
<dbReference type="SMART" id="SM00490">
    <property type="entry name" value="HELICc"/>
    <property type="match status" value="1"/>
</dbReference>
<feature type="domain" description="Helicase C-terminal" evidence="19">
    <location>
        <begin position="370"/>
        <end position="517"/>
    </location>
</feature>
<comment type="similarity">
    <text evidence="3">Belongs to the DEAD box helicase family. DDX54/DBP10 subfamily.</text>
</comment>
<dbReference type="PROSITE" id="PS00039">
    <property type="entry name" value="DEAD_ATP_HELICASE"/>
    <property type="match status" value="1"/>
</dbReference>
<dbReference type="GO" id="GO:0005524">
    <property type="term" value="F:ATP binding"/>
    <property type="evidence" value="ECO:0007669"/>
    <property type="project" value="UniProtKB-KW"/>
</dbReference>
<evidence type="ECO:0000256" key="10">
    <source>
        <dbReference type="ARBA" id="ARBA00022806"/>
    </source>
</evidence>
<dbReference type="Gene3D" id="3.40.50.300">
    <property type="entry name" value="P-loop containing nucleotide triphosphate hydrolases"/>
    <property type="match status" value="2"/>
</dbReference>
<feature type="region of interest" description="Disordered" evidence="17">
    <location>
        <begin position="834"/>
        <end position="866"/>
    </location>
</feature>
<feature type="short sequence motif" description="Q motif" evidence="15">
    <location>
        <begin position="101"/>
        <end position="129"/>
    </location>
</feature>
<dbReference type="InterPro" id="IPR012541">
    <property type="entry name" value="DBP10_C"/>
</dbReference>
<evidence type="ECO:0000256" key="5">
    <source>
        <dbReference type="ARBA" id="ARBA00019117"/>
    </source>
</evidence>
<feature type="compositionally biased region" description="Polar residues" evidence="17">
    <location>
        <begin position="47"/>
        <end position="67"/>
    </location>
</feature>
<dbReference type="GO" id="GO:0005730">
    <property type="term" value="C:nucleolus"/>
    <property type="evidence" value="ECO:0007669"/>
    <property type="project" value="UniProtKB-SubCell"/>
</dbReference>
<dbReference type="GO" id="GO:0005829">
    <property type="term" value="C:cytosol"/>
    <property type="evidence" value="ECO:0007669"/>
    <property type="project" value="TreeGrafter"/>
</dbReference>
<keyword evidence="11" id="KW-0067">ATP-binding</keyword>
<comment type="caution">
    <text evidence="21">The sequence shown here is derived from an EMBL/GenBank/DDBJ whole genome shotgun (WGS) entry which is preliminary data.</text>
</comment>
<evidence type="ECO:0000256" key="2">
    <source>
        <dbReference type="ARBA" id="ARBA00004123"/>
    </source>
</evidence>
<keyword evidence="13" id="KW-0539">Nucleus</keyword>
<evidence type="ECO:0000256" key="4">
    <source>
        <dbReference type="ARBA" id="ARBA00012552"/>
    </source>
</evidence>
<proteinExistence type="inferred from homology"/>
<gene>
    <name evidence="21" type="ORF">DASB73_009380</name>
</gene>
<evidence type="ECO:0000256" key="12">
    <source>
        <dbReference type="ARBA" id="ARBA00022884"/>
    </source>
</evidence>
<dbReference type="PROSITE" id="PS51194">
    <property type="entry name" value="HELICASE_CTER"/>
    <property type="match status" value="1"/>
</dbReference>
<dbReference type="GO" id="GO:0003724">
    <property type="term" value="F:RNA helicase activity"/>
    <property type="evidence" value="ECO:0007669"/>
    <property type="project" value="UniProtKB-EC"/>
</dbReference>
<evidence type="ECO:0000256" key="1">
    <source>
        <dbReference type="ARBA" id="ARBA00003706"/>
    </source>
</evidence>
<dbReference type="InterPro" id="IPR000629">
    <property type="entry name" value="RNA-helicase_DEAD-box_CS"/>
</dbReference>
<accession>A0AAV5RF38</accession>
<dbReference type="AlphaFoldDB" id="A0AAV5RF38"/>
<evidence type="ECO:0000256" key="17">
    <source>
        <dbReference type="SAM" id="MobiDB-lite"/>
    </source>
</evidence>
<reference evidence="21 22" key="1">
    <citation type="journal article" date="2023" name="Elife">
        <title>Identification of key yeast species and microbe-microbe interactions impacting larval growth of Drosophila in the wild.</title>
        <authorList>
            <person name="Mure A."/>
            <person name="Sugiura Y."/>
            <person name="Maeda R."/>
            <person name="Honda K."/>
            <person name="Sakurai N."/>
            <person name="Takahashi Y."/>
            <person name="Watada M."/>
            <person name="Katoh T."/>
            <person name="Gotoh A."/>
            <person name="Gotoh Y."/>
            <person name="Taniguchi I."/>
            <person name="Nakamura K."/>
            <person name="Hayashi T."/>
            <person name="Katayama T."/>
            <person name="Uemura T."/>
            <person name="Hattori Y."/>
        </authorList>
    </citation>
    <scope>NUCLEOTIDE SEQUENCE [LARGE SCALE GENOMIC DNA]</scope>
    <source>
        <strain evidence="21 22">SB-73</strain>
    </source>
</reference>
<feature type="domain" description="Helicase ATP-binding" evidence="18">
    <location>
        <begin position="132"/>
        <end position="304"/>
    </location>
</feature>
<dbReference type="SMART" id="SM00487">
    <property type="entry name" value="DEXDc"/>
    <property type="match status" value="1"/>
</dbReference>
<dbReference type="CDD" id="cd18787">
    <property type="entry name" value="SF2_C_DEAD"/>
    <property type="match status" value="1"/>
</dbReference>
<evidence type="ECO:0000256" key="11">
    <source>
        <dbReference type="ARBA" id="ARBA00022840"/>
    </source>
</evidence>
<keyword evidence="10 21" id="KW-0347">Helicase</keyword>
<dbReference type="InterPro" id="IPR014001">
    <property type="entry name" value="Helicase_ATP-bd"/>
</dbReference>
<organism evidence="21 22">
    <name type="scientific">Starmerella bacillaris</name>
    <name type="common">Yeast</name>
    <name type="synonym">Candida zemplinina</name>
    <dbReference type="NCBI Taxonomy" id="1247836"/>
    <lineage>
        <taxon>Eukaryota</taxon>
        <taxon>Fungi</taxon>
        <taxon>Dikarya</taxon>
        <taxon>Ascomycota</taxon>
        <taxon>Saccharomycotina</taxon>
        <taxon>Dipodascomycetes</taxon>
        <taxon>Dipodascales</taxon>
        <taxon>Trichomonascaceae</taxon>
        <taxon>Starmerella</taxon>
    </lineage>
</organism>
<feature type="compositionally biased region" description="Acidic residues" evidence="17">
    <location>
        <begin position="34"/>
        <end position="44"/>
    </location>
</feature>
<dbReference type="InterPro" id="IPR050079">
    <property type="entry name" value="DEAD_box_RNA_helicase"/>
</dbReference>
<evidence type="ECO:0000256" key="8">
    <source>
        <dbReference type="ARBA" id="ARBA00022741"/>
    </source>
</evidence>
<evidence type="ECO:0000256" key="3">
    <source>
        <dbReference type="ARBA" id="ARBA00010379"/>
    </source>
</evidence>
<evidence type="ECO:0000256" key="16">
    <source>
        <dbReference type="SAM" id="Coils"/>
    </source>
</evidence>
<evidence type="ECO:0000256" key="14">
    <source>
        <dbReference type="ARBA" id="ARBA00047984"/>
    </source>
</evidence>
<name>A0AAV5RF38_STABA</name>
<evidence type="ECO:0000256" key="15">
    <source>
        <dbReference type="PROSITE-ProRule" id="PRU00552"/>
    </source>
</evidence>
<dbReference type="GO" id="GO:0016787">
    <property type="term" value="F:hydrolase activity"/>
    <property type="evidence" value="ECO:0007669"/>
    <property type="project" value="UniProtKB-KW"/>
</dbReference>
<dbReference type="Proteomes" id="UP001362899">
    <property type="component" value="Unassembled WGS sequence"/>
</dbReference>
<evidence type="ECO:0000256" key="13">
    <source>
        <dbReference type="ARBA" id="ARBA00023242"/>
    </source>
</evidence>
<evidence type="ECO:0000256" key="9">
    <source>
        <dbReference type="ARBA" id="ARBA00022801"/>
    </source>
</evidence>
<dbReference type="GO" id="GO:0006364">
    <property type="term" value="P:rRNA processing"/>
    <property type="evidence" value="ECO:0007669"/>
    <property type="project" value="UniProtKB-ARBA"/>
</dbReference>
<dbReference type="InterPro" id="IPR027417">
    <property type="entry name" value="P-loop_NTPase"/>
</dbReference>
<dbReference type="EC" id="3.6.4.13" evidence="4"/>
<dbReference type="Pfam" id="PF00271">
    <property type="entry name" value="Helicase_C"/>
    <property type="match status" value="1"/>
</dbReference>
<dbReference type="InterPro" id="IPR001650">
    <property type="entry name" value="Helicase_C-like"/>
</dbReference>
<dbReference type="GO" id="GO:0003723">
    <property type="term" value="F:RNA binding"/>
    <property type="evidence" value="ECO:0007669"/>
    <property type="project" value="UniProtKB-KW"/>
</dbReference>
<dbReference type="CDD" id="cd17959">
    <property type="entry name" value="DEADc_DDX54"/>
    <property type="match status" value="1"/>
</dbReference>
<dbReference type="PROSITE" id="PS51192">
    <property type="entry name" value="HELICASE_ATP_BIND_1"/>
    <property type="match status" value="1"/>
</dbReference>
<comment type="catalytic activity">
    <reaction evidence="14">
        <text>ATP + H2O = ADP + phosphate + H(+)</text>
        <dbReference type="Rhea" id="RHEA:13065"/>
        <dbReference type="ChEBI" id="CHEBI:15377"/>
        <dbReference type="ChEBI" id="CHEBI:15378"/>
        <dbReference type="ChEBI" id="CHEBI:30616"/>
        <dbReference type="ChEBI" id="CHEBI:43474"/>
        <dbReference type="ChEBI" id="CHEBI:456216"/>
        <dbReference type="EC" id="3.6.4.13"/>
    </reaction>
</comment>
<dbReference type="Pfam" id="PF00270">
    <property type="entry name" value="DEAD"/>
    <property type="match status" value="1"/>
</dbReference>
<evidence type="ECO:0000256" key="6">
    <source>
        <dbReference type="ARBA" id="ARBA00021760"/>
    </source>
</evidence>
<dbReference type="SMART" id="SM01123">
    <property type="entry name" value="DBP10CT"/>
    <property type="match status" value="1"/>
</dbReference>
<dbReference type="PROSITE" id="PS51195">
    <property type="entry name" value="Q_MOTIF"/>
    <property type="match status" value="1"/>
</dbReference>
<comment type="subcellular location">
    <subcellularLocation>
        <location evidence="2">Nucleus</location>
    </subcellularLocation>
</comment>
<feature type="region of interest" description="Disordered" evidence="17">
    <location>
        <begin position="1"/>
        <end position="68"/>
    </location>
</feature>
<protein>
    <recommendedName>
        <fullName evidence="5">ATP-dependent RNA helicase DBP10</fullName>
        <ecNumber evidence="4">3.6.4.13</ecNumber>
    </recommendedName>
    <alternativeName>
        <fullName evidence="6">ATP-dependent RNA helicase dbp10</fullName>
    </alternativeName>
</protein>
<feature type="domain" description="DEAD-box RNA helicase Q" evidence="20">
    <location>
        <begin position="101"/>
        <end position="129"/>
    </location>
</feature>
<dbReference type="InterPro" id="IPR033517">
    <property type="entry name" value="DDX54/DBP10_DEAD-box_helicase"/>
</dbReference>
<dbReference type="InterPro" id="IPR014014">
    <property type="entry name" value="RNA_helicase_DEAD_Q_motif"/>
</dbReference>
<dbReference type="PANTHER" id="PTHR47959">
    <property type="entry name" value="ATP-DEPENDENT RNA HELICASE RHLE-RELATED"/>
    <property type="match status" value="1"/>
</dbReference>
<evidence type="ECO:0000313" key="21">
    <source>
        <dbReference type="EMBL" id="GMM49980.1"/>
    </source>
</evidence>
<keyword evidence="9" id="KW-0378">Hydrolase</keyword>
<dbReference type="SUPFAM" id="SSF52540">
    <property type="entry name" value="P-loop containing nucleoside triphosphate hydrolases"/>
    <property type="match status" value="2"/>
</dbReference>
<evidence type="ECO:0000259" key="19">
    <source>
        <dbReference type="PROSITE" id="PS51194"/>
    </source>
</evidence>
<feature type="coiled-coil region" evidence="16">
    <location>
        <begin position="647"/>
        <end position="674"/>
    </location>
</feature>
<dbReference type="PANTHER" id="PTHR47959:SF8">
    <property type="entry name" value="RNA HELICASE"/>
    <property type="match status" value="1"/>
</dbReference>
<dbReference type="EMBL" id="BTGC01000003">
    <property type="protein sequence ID" value="GMM49980.1"/>
    <property type="molecule type" value="Genomic_DNA"/>
</dbReference>
<evidence type="ECO:0000259" key="18">
    <source>
        <dbReference type="PROSITE" id="PS51192"/>
    </source>
</evidence>